<gene>
    <name evidence="2" type="ORF">ACFPT7_11000</name>
</gene>
<dbReference type="PANTHER" id="PTHR33169:SF14">
    <property type="entry name" value="TRANSCRIPTIONAL REGULATOR RV3488"/>
    <property type="match status" value="1"/>
</dbReference>
<dbReference type="SUPFAM" id="SSF46785">
    <property type="entry name" value="Winged helix' DNA-binding domain"/>
    <property type="match status" value="1"/>
</dbReference>
<evidence type="ECO:0000313" key="2">
    <source>
        <dbReference type="EMBL" id="MFC5862820.1"/>
    </source>
</evidence>
<dbReference type="EMBL" id="JBHSPH010000002">
    <property type="protein sequence ID" value="MFC5862820.1"/>
    <property type="molecule type" value="Genomic_DNA"/>
</dbReference>
<proteinExistence type="predicted"/>
<reference evidence="3" key="1">
    <citation type="journal article" date="2019" name="Int. J. Syst. Evol. Microbiol.">
        <title>The Global Catalogue of Microorganisms (GCM) 10K type strain sequencing project: providing services to taxonomists for standard genome sequencing and annotation.</title>
        <authorList>
            <consortium name="The Broad Institute Genomics Platform"/>
            <consortium name="The Broad Institute Genome Sequencing Center for Infectious Disease"/>
            <person name="Wu L."/>
            <person name="Ma J."/>
        </authorList>
    </citation>
    <scope>NUCLEOTIDE SEQUENCE [LARGE SCALE GENOMIC DNA]</scope>
    <source>
        <strain evidence="3">JCM 4087</strain>
    </source>
</reference>
<dbReference type="Gene3D" id="1.10.10.10">
    <property type="entry name" value="Winged helix-like DNA-binding domain superfamily/Winged helix DNA-binding domain"/>
    <property type="match status" value="1"/>
</dbReference>
<dbReference type="InterPro" id="IPR052509">
    <property type="entry name" value="Metal_resp_DNA-bind_regulator"/>
</dbReference>
<dbReference type="InterPro" id="IPR036388">
    <property type="entry name" value="WH-like_DNA-bd_sf"/>
</dbReference>
<evidence type="ECO:0000259" key="1">
    <source>
        <dbReference type="Pfam" id="PF03551"/>
    </source>
</evidence>
<dbReference type="PANTHER" id="PTHR33169">
    <property type="entry name" value="PADR-FAMILY TRANSCRIPTIONAL REGULATOR"/>
    <property type="match status" value="1"/>
</dbReference>
<evidence type="ECO:0000313" key="3">
    <source>
        <dbReference type="Proteomes" id="UP001596091"/>
    </source>
</evidence>
<protein>
    <submittedName>
        <fullName evidence="2">PadR family transcriptional regulator</fullName>
    </submittedName>
</protein>
<dbReference type="InterPro" id="IPR036390">
    <property type="entry name" value="WH_DNA-bd_sf"/>
</dbReference>
<dbReference type="Pfam" id="PF03551">
    <property type="entry name" value="PadR"/>
    <property type="match status" value="1"/>
</dbReference>
<accession>A0ABW1EFE1</accession>
<sequence>MKYIGARLFERELKKGSAELLILSLIERRPRHGYEISKLIEQRSEGLLKFNVASFYPLLYRLEKRGFITGRWVEKEGQRRRRYYQLTAQGKKVLKDQRSCWADFVLAINRITEDEHA</sequence>
<keyword evidence="3" id="KW-1185">Reference proteome</keyword>
<dbReference type="InterPro" id="IPR017799">
    <property type="entry name" value="Tscrpt_reg_PadR_acidobac-type"/>
</dbReference>
<name>A0ABW1EFE1_9BACT</name>
<dbReference type="InterPro" id="IPR005149">
    <property type="entry name" value="Tscrpt_reg_PadR_N"/>
</dbReference>
<dbReference type="NCBIfam" id="TIGR03433">
    <property type="entry name" value="padR_acidobact"/>
    <property type="match status" value="1"/>
</dbReference>
<dbReference type="RefSeq" id="WP_263336755.1">
    <property type="nucleotide sequence ID" value="NZ_JAGSYH010000003.1"/>
</dbReference>
<dbReference type="Proteomes" id="UP001596091">
    <property type="component" value="Unassembled WGS sequence"/>
</dbReference>
<comment type="caution">
    <text evidence="2">The sequence shown here is derived from an EMBL/GenBank/DDBJ whole genome shotgun (WGS) entry which is preliminary data.</text>
</comment>
<feature type="domain" description="Transcription regulator PadR N-terminal" evidence="1">
    <location>
        <begin position="22"/>
        <end position="95"/>
    </location>
</feature>
<organism evidence="2 3">
    <name type="scientific">Acidicapsa dinghuensis</name>
    <dbReference type="NCBI Taxonomy" id="2218256"/>
    <lineage>
        <taxon>Bacteria</taxon>
        <taxon>Pseudomonadati</taxon>
        <taxon>Acidobacteriota</taxon>
        <taxon>Terriglobia</taxon>
        <taxon>Terriglobales</taxon>
        <taxon>Acidobacteriaceae</taxon>
        <taxon>Acidicapsa</taxon>
    </lineage>
</organism>